<keyword evidence="2 4" id="KW-0472">Membrane</keyword>
<evidence type="ECO:0000313" key="7">
    <source>
        <dbReference type="EMBL" id="GAA4506350.1"/>
    </source>
</evidence>
<dbReference type="InterPro" id="IPR050330">
    <property type="entry name" value="Bact_OuterMem_StrucFunc"/>
</dbReference>
<keyword evidence="3" id="KW-0998">Cell outer membrane</keyword>
<dbReference type="Proteomes" id="UP001501243">
    <property type="component" value="Unassembled WGS sequence"/>
</dbReference>
<evidence type="ECO:0000256" key="2">
    <source>
        <dbReference type="ARBA" id="ARBA00023136"/>
    </source>
</evidence>
<comment type="subcellular location">
    <subcellularLocation>
        <location evidence="1">Cell outer membrane</location>
    </subcellularLocation>
</comment>
<dbReference type="PROSITE" id="PS51123">
    <property type="entry name" value="OMPA_2"/>
    <property type="match status" value="1"/>
</dbReference>
<reference evidence="8" key="1">
    <citation type="journal article" date="2019" name="Int. J. Syst. Evol. Microbiol.">
        <title>The Global Catalogue of Microorganisms (GCM) 10K type strain sequencing project: providing services to taxonomists for standard genome sequencing and annotation.</title>
        <authorList>
            <consortium name="The Broad Institute Genomics Platform"/>
            <consortium name="The Broad Institute Genome Sequencing Center for Infectious Disease"/>
            <person name="Wu L."/>
            <person name="Ma J."/>
        </authorList>
    </citation>
    <scope>NUCLEOTIDE SEQUENCE [LARGE SCALE GENOMIC DNA]</scope>
    <source>
        <strain evidence="8">JCM 17841</strain>
    </source>
</reference>
<dbReference type="Pfam" id="PF00691">
    <property type="entry name" value="OmpA"/>
    <property type="match status" value="1"/>
</dbReference>
<sequence>MLLLFPAALRGSHPYYDTFLMKTYYALLFALLLGATSAHAQFNLSELGNRAKNAVNNRLNQRTDQAINKALDKTEGAAKNAAGTAPSANSPASPGTDPAGGERTGTRYDFVPGTKVLFEDKLAGEPVGEFPARWQLQQGSAELVSTSGQLAIALQKDTRISPLIKQTNYLPAVFTLEMDVFLVPHQHMDVFFWDERQHHQPTNGDLAALEVTERGITMPDRQLGQELPEPTSTEGHWHHVALAFNQRSLKGYLDQNRTLNVPDVNGRPTSLTLGARPTYGETKPLLIRNVRLAEGGKDLYARLMTDGRIVSHDILFDPGQAVIKPASQPALDQLASLLQSQPTLRFSVEGHTDSDGDAAANLKLSQARAEAVRAALLKSGIAADRLTARGLGETKPLDPSNTPAAKAQNRRVEFVKL</sequence>
<dbReference type="Gene3D" id="3.30.1330.60">
    <property type="entry name" value="OmpA-like domain"/>
    <property type="match status" value="1"/>
</dbReference>
<keyword evidence="8" id="KW-1185">Reference proteome</keyword>
<evidence type="ECO:0000256" key="1">
    <source>
        <dbReference type="ARBA" id="ARBA00004442"/>
    </source>
</evidence>
<evidence type="ECO:0000256" key="4">
    <source>
        <dbReference type="PROSITE-ProRule" id="PRU00473"/>
    </source>
</evidence>
<feature type="domain" description="OmpA-like" evidence="6">
    <location>
        <begin position="303"/>
        <end position="417"/>
    </location>
</feature>
<dbReference type="PANTHER" id="PTHR30329">
    <property type="entry name" value="STATOR ELEMENT OF FLAGELLAR MOTOR COMPLEX"/>
    <property type="match status" value="1"/>
</dbReference>
<evidence type="ECO:0000313" key="8">
    <source>
        <dbReference type="Proteomes" id="UP001501243"/>
    </source>
</evidence>
<evidence type="ECO:0000256" key="3">
    <source>
        <dbReference type="ARBA" id="ARBA00023237"/>
    </source>
</evidence>
<organism evidence="7 8">
    <name type="scientific">Hymenobacter ginsengisoli</name>
    <dbReference type="NCBI Taxonomy" id="1051626"/>
    <lineage>
        <taxon>Bacteria</taxon>
        <taxon>Pseudomonadati</taxon>
        <taxon>Bacteroidota</taxon>
        <taxon>Cytophagia</taxon>
        <taxon>Cytophagales</taxon>
        <taxon>Hymenobacteraceae</taxon>
        <taxon>Hymenobacter</taxon>
    </lineage>
</organism>
<dbReference type="CDD" id="cd07185">
    <property type="entry name" value="OmpA_C-like"/>
    <property type="match status" value="1"/>
</dbReference>
<accession>A0ABP8QMQ6</accession>
<name>A0ABP8QMQ6_9BACT</name>
<dbReference type="InterPro" id="IPR006664">
    <property type="entry name" value="OMP_bac"/>
</dbReference>
<dbReference type="SUPFAM" id="SSF103088">
    <property type="entry name" value="OmpA-like"/>
    <property type="match status" value="1"/>
</dbReference>
<dbReference type="PANTHER" id="PTHR30329:SF21">
    <property type="entry name" value="LIPOPROTEIN YIAD-RELATED"/>
    <property type="match status" value="1"/>
</dbReference>
<dbReference type="InterPro" id="IPR036737">
    <property type="entry name" value="OmpA-like_sf"/>
</dbReference>
<protein>
    <recommendedName>
        <fullName evidence="6">OmpA-like domain-containing protein</fullName>
    </recommendedName>
</protein>
<gene>
    <name evidence="7" type="ORF">GCM10023172_35510</name>
</gene>
<evidence type="ECO:0000259" key="6">
    <source>
        <dbReference type="PROSITE" id="PS51123"/>
    </source>
</evidence>
<dbReference type="EMBL" id="BAABGQ010000008">
    <property type="protein sequence ID" value="GAA4506350.1"/>
    <property type="molecule type" value="Genomic_DNA"/>
</dbReference>
<feature type="region of interest" description="Disordered" evidence="5">
    <location>
        <begin position="76"/>
        <end position="106"/>
    </location>
</feature>
<dbReference type="InterPro" id="IPR006665">
    <property type="entry name" value="OmpA-like"/>
</dbReference>
<dbReference type="PRINTS" id="PR01021">
    <property type="entry name" value="OMPADOMAIN"/>
</dbReference>
<comment type="caution">
    <text evidence="7">The sequence shown here is derived from an EMBL/GenBank/DDBJ whole genome shotgun (WGS) entry which is preliminary data.</text>
</comment>
<proteinExistence type="predicted"/>
<evidence type="ECO:0000256" key="5">
    <source>
        <dbReference type="SAM" id="MobiDB-lite"/>
    </source>
</evidence>